<reference evidence="2" key="1">
    <citation type="submission" date="2022-11" db="UniProtKB">
        <authorList>
            <consortium name="WormBaseParasite"/>
        </authorList>
    </citation>
    <scope>IDENTIFICATION</scope>
</reference>
<accession>A0AC34R0L5</accession>
<proteinExistence type="predicted"/>
<organism evidence="1 2">
    <name type="scientific">Panagrolaimus sp. JU765</name>
    <dbReference type="NCBI Taxonomy" id="591449"/>
    <lineage>
        <taxon>Eukaryota</taxon>
        <taxon>Metazoa</taxon>
        <taxon>Ecdysozoa</taxon>
        <taxon>Nematoda</taxon>
        <taxon>Chromadorea</taxon>
        <taxon>Rhabditida</taxon>
        <taxon>Tylenchina</taxon>
        <taxon>Panagrolaimomorpha</taxon>
        <taxon>Panagrolaimoidea</taxon>
        <taxon>Panagrolaimidae</taxon>
        <taxon>Panagrolaimus</taxon>
    </lineage>
</organism>
<evidence type="ECO:0000313" key="2">
    <source>
        <dbReference type="WBParaSite" id="JU765_v2.g2411.t1"/>
    </source>
</evidence>
<dbReference type="Proteomes" id="UP000887576">
    <property type="component" value="Unplaced"/>
</dbReference>
<evidence type="ECO:0000313" key="1">
    <source>
        <dbReference type="Proteomes" id="UP000887576"/>
    </source>
</evidence>
<name>A0AC34R0L5_9BILA</name>
<sequence>MSDWDDDDFDPTSNVDKSKVVDLGLTLNKKEEVPAEKTTEKKANRTAELEALEASKQSDLEAGLALMGLSSSSGGKPLEKKFESLKSRKQFEEFGIDQGTLFRTRSKDANFTAFAFPVIKALCADMTKLQLEEVQTIVQEYINVINKKEQEVKKNEDAKKMEKEKKKKKKQLAEEDMVVDDYVDYEDQYYA</sequence>
<protein>
    <submittedName>
        <fullName evidence="2">Eukaryotic translation initiation factor 3 30 kDa subunit</fullName>
    </submittedName>
</protein>
<dbReference type="WBParaSite" id="JU765_v2.g2411.t1">
    <property type="protein sequence ID" value="JU765_v2.g2411.t1"/>
    <property type="gene ID" value="JU765_v2.g2411"/>
</dbReference>